<dbReference type="GO" id="GO:0007099">
    <property type="term" value="P:centriole replication"/>
    <property type="evidence" value="ECO:0007669"/>
    <property type="project" value="InterPro"/>
</dbReference>
<dbReference type="GO" id="GO:0005814">
    <property type="term" value="C:centriole"/>
    <property type="evidence" value="ECO:0007669"/>
    <property type="project" value="TreeGrafter"/>
</dbReference>
<dbReference type="GO" id="GO:0005813">
    <property type="term" value="C:centrosome"/>
    <property type="evidence" value="ECO:0007669"/>
    <property type="project" value="TreeGrafter"/>
</dbReference>
<dbReference type="InterPro" id="IPR038923">
    <property type="entry name" value="Centrobin"/>
</dbReference>
<sequence>NKEIKHCEQQIQELHTKLLEIHQDLAVLVSSERKKDVMIEQLDKTLAKVVEGWKRHEQENLLMASTLKPEREVQEQSHKKQQEILLQFEKELAQRATEAEKEKQLV</sequence>
<dbReference type="GO" id="GO:1902410">
    <property type="term" value="P:mitotic cytokinetic process"/>
    <property type="evidence" value="ECO:0007669"/>
    <property type="project" value="TreeGrafter"/>
</dbReference>
<accession>A0A6P8I1P9</accession>
<name>A0A6P8I1P9_ACTTE</name>
<dbReference type="OrthoDB" id="8190486at2759"/>
<protein>
    <submittedName>
        <fullName evidence="2">Centrobin-like</fullName>
    </submittedName>
</protein>
<dbReference type="GO" id="GO:0051299">
    <property type="term" value="P:centrosome separation"/>
    <property type="evidence" value="ECO:0007669"/>
    <property type="project" value="TreeGrafter"/>
</dbReference>
<dbReference type="GO" id="GO:1902017">
    <property type="term" value="P:regulation of cilium assembly"/>
    <property type="evidence" value="ECO:0007669"/>
    <property type="project" value="InterPro"/>
</dbReference>
<dbReference type="Proteomes" id="UP000515163">
    <property type="component" value="Unplaced"/>
</dbReference>
<proteinExistence type="predicted"/>
<dbReference type="GeneID" id="116295193"/>
<gene>
    <name evidence="2" type="primary">LOC116295193</name>
</gene>
<dbReference type="PANTHER" id="PTHR34439:SF1">
    <property type="entry name" value="CENTROBIN"/>
    <property type="match status" value="1"/>
</dbReference>
<dbReference type="KEGG" id="aten:116295193"/>
<evidence type="ECO:0000313" key="2">
    <source>
        <dbReference type="RefSeq" id="XP_031558810.1"/>
    </source>
</evidence>
<dbReference type="InParanoid" id="A0A6P8I1P9"/>
<evidence type="ECO:0000313" key="1">
    <source>
        <dbReference type="Proteomes" id="UP000515163"/>
    </source>
</evidence>
<dbReference type="AlphaFoldDB" id="A0A6P8I1P9"/>
<dbReference type="RefSeq" id="XP_031558810.1">
    <property type="nucleotide sequence ID" value="XM_031702950.1"/>
</dbReference>
<reference evidence="2" key="1">
    <citation type="submission" date="2025-08" db="UniProtKB">
        <authorList>
            <consortium name="RefSeq"/>
        </authorList>
    </citation>
    <scope>IDENTIFICATION</scope>
    <source>
        <tissue evidence="2">Tentacle</tissue>
    </source>
</reference>
<dbReference type="PANTHER" id="PTHR34439">
    <property type="entry name" value="CENTROBIN"/>
    <property type="match status" value="1"/>
</dbReference>
<keyword evidence="1" id="KW-1185">Reference proteome</keyword>
<feature type="non-terminal residue" evidence="2">
    <location>
        <position position="106"/>
    </location>
</feature>
<feature type="non-terminal residue" evidence="2">
    <location>
        <position position="1"/>
    </location>
</feature>
<organism evidence="1 2">
    <name type="scientific">Actinia tenebrosa</name>
    <name type="common">Australian red waratah sea anemone</name>
    <dbReference type="NCBI Taxonomy" id="6105"/>
    <lineage>
        <taxon>Eukaryota</taxon>
        <taxon>Metazoa</taxon>
        <taxon>Cnidaria</taxon>
        <taxon>Anthozoa</taxon>
        <taxon>Hexacorallia</taxon>
        <taxon>Actiniaria</taxon>
        <taxon>Actiniidae</taxon>
        <taxon>Actinia</taxon>
    </lineage>
</organism>